<sequence length="118" mass="13639">MKLVQDNLAGTSMFYFVKMKQVQDNRAGTSMFYPVLPDSMHDLPAPLVPRFTTAKKYNRNYRARRAARRCLQRHGCQGRLSLVYEDVVEFRKQDKSSTFQSTASFKARYAGKDAFSIQ</sequence>
<name>M8BG10_AEGTA</name>
<evidence type="ECO:0000313" key="1">
    <source>
        <dbReference type="EnsemblPlants" id="EMT23875"/>
    </source>
</evidence>
<reference evidence="1" key="1">
    <citation type="submission" date="2015-06" db="UniProtKB">
        <authorList>
            <consortium name="EnsemblPlants"/>
        </authorList>
    </citation>
    <scope>IDENTIFICATION</scope>
</reference>
<proteinExistence type="predicted"/>
<protein>
    <submittedName>
        <fullName evidence="1">Uncharacterized protein</fullName>
    </submittedName>
</protein>
<dbReference type="EnsemblPlants" id="EMT23875">
    <property type="protein sequence ID" value="EMT23875"/>
    <property type="gene ID" value="F775_27606"/>
</dbReference>
<accession>M8BG10</accession>
<dbReference type="AlphaFoldDB" id="M8BG10"/>
<organism evidence="1">
    <name type="scientific">Aegilops tauschii</name>
    <name type="common">Tausch's goatgrass</name>
    <name type="synonym">Aegilops squarrosa</name>
    <dbReference type="NCBI Taxonomy" id="37682"/>
    <lineage>
        <taxon>Eukaryota</taxon>
        <taxon>Viridiplantae</taxon>
        <taxon>Streptophyta</taxon>
        <taxon>Embryophyta</taxon>
        <taxon>Tracheophyta</taxon>
        <taxon>Spermatophyta</taxon>
        <taxon>Magnoliopsida</taxon>
        <taxon>Liliopsida</taxon>
        <taxon>Poales</taxon>
        <taxon>Poaceae</taxon>
        <taxon>BOP clade</taxon>
        <taxon>Pooideae</taxon>
        <taxon>Triticodae</taxon>
        <taxon>Triticeae</taxon>
        <taxon>Triticinae</taxon>
        <taxon>Aegilops</taxon>
    </lineage>
</organism>